<dbReference type="Gene3D" id="3.30.450.20">
    <property type="entry name" value="PAS domain"/>
    <property type="match status" value="1"/>
</dbReference>
<evidence type="ECO:0000259" key="2">
    <source>
        <dbReference type="PROSITE" id="PS50113"/>
    </source>
</evidence>
<dbReference type="InterPro" id="IPR000700">
    <property type="entry name" value="PAS-assoc_C"/>
</dbReference>
<dbReference type="SMART" id="SM00052">
    <property type="entry name" value="EAL"/>
    <property type="match status" value="1"/>
</dbReference>
<dbReference type="InterPro" id="IPR029787">
    <property type="entry name" value="Nucleotide_cyclase"/>
</dbReference>
<dbReference type="CDD" id="cd01949">
    <property type="entry name" value="GGDEF"/>
    <property type="match status" value="1"/>
</dbReference>
<dbReference type="Pfam" id="PF08448">
    <property type="entry name" value="PAS_4"/>
    <property type="match status" value="1"/>
</dbReference>
<dbReference type="PROSITE" id="PS50113">
    <property type="entry name" value="PAC"/>
    <property type="match status" value="1"/>
</dbReference>
<dbReference type="SMART" id="SM00091">
    <property type="entry name" value="PAS"/>
    <property type="match status" value="1"/>
</dbReference>
<dbReference type="SUPFAM" id="SSF55073">
    <property type="entry name" value="Nucleotide cyclase"/>
    <property type="match status" value="1"/>
</dbReference>
<dbReference type="InterPro" id="IPR035965">
    <property type="entry name" value="PAS-like_dom_sf"/>
</dbReference>
<dbReference type="SUPFAM" id="SSF141868">
    <property type="entry name" value="EAL domain-like"/>
    <property type="match status" value="1"/>
</dbReference>
<dbReference type="NCBIfam" id="TIGR00254">
    <property type="entry name" value="GGDEF"/>
    <property type="match status" value="1"/>
</dbReference>
<evidence type="ECO:0000259" key="3">
    <source>
        <dbReference type="PROSITE" id="PS50883"/>
    </source>
</evidence>
<feature type="domain" description="GGDEF" evidence="4">
    <location>
        <begin position="187"/>
        <end position="321"/>
    </location>
</feature>
<dbReference type="InterPro" id="IPR013656">
    <property type="entry name" value="PAS_4"/>
</dbReference>
<dbReference type="Pfam" id="PF00990">
    <property type="entry name" value="GGDEF"/>
    <property type="match status" value="1"/>
</dbReference>
<dbReference type="Gene3D" id="3.30.70.270">
    <property type="match status" value="1"/>
</dbReference>
<keyword evidence="6" id="KW-1185">Reference proteome</keyword>
<dbReference type="PROSITE" id="PS50112">
    <property type="entry name" value="PAS"/>
    <property type="match status" value="1"/>
</dbReference>
<dbReference type="Pfam" id="PF00563">
    <property type="entry name" value="EAL"/>
    <property type="match status" value="1"/>
</dbReference>
<dbReference type="InterPro" id="IPR000014">
    <property type="entry name" value="PAS"/>
</dbReference>
<comment type="caution">
    <text evidence="5">The sequence shown here is derived from an EMBL/GenBank/DDBJ whole genome shotgun (WGS) entry which is preliminary data.</text>
</comment>
<dbReference type="InterPro" id="IPR035919">
    <property type="entry name" value="EAL_sf"/>
</dbReference>
<evidence type="ECO:0000313" key="5">
    <source>
        <dbReference type="EMBL" id="GLS90719.1"/>
    </source>
</evidence>
<dbReference type="InterPro" id="IPR043128">
    <property type="entry name" value="Rev_trsase/Diguanyl_cyclase"/>
</dbReference>
<dbReference type="RefSeq" id="WP_284203840.1">
    <property type="nucleotide sequence ID" value="NZ_BSPQ01000005.1"/>
</dbReference>
<dbReference type="SMART" id="SM00267">
    <property type="entry name" value="GGDEF"/>
    <property type="match status" value="1"/>
</dbReference>
<dbReference type="CDD" id="cd01948">
    <property type="entry name" value="EAL"/>
    <property type="match status" value="1"/>
</dbReference>
<evidence type="ECO:0000313" key="6">
    <source>
        <dbReference type="Proteomes" id="UP001157353"/>
    </source>
</evidence>
<dbReference type="PANTHER" id="PTHR44757">
    <property type="entry name" value="DIGUANYLATE CYCLASE DGCP"/>
    <property type="match status" value="1"/>
</dbReference>
<evidence type="ECO:0008006" key="7">
    <source>
        <dbReference type="Google" id="ProtNLM"/>
    </source>
</evidence>
<proteinExistence type="predicted"/>
<dbReference type="Gene3D" id="3.20.20.450">
    <property type="entry name" value="EAL domain"/>
    <property type="match status" value="1"/>
</dbReference>
<dbReference type="InterPro" id="IPR052155">
    <property type="entry name" value="Biofilm_reg_signaling"/>
</dbReference>
<feature type="domain" description="EAL" evidence="3">
    <location>
        <begin position="329"/>
        <end position="583"/>
    </location>
</feature>
<reference evidence="6" key="1">
    <citation type="journal article" date="2019" name="Int. J. Syst. Evol. Microbiol.">
        <title>The Global Catalogue of Microorganisms (GCM) 10K type strain sequencing project: providing services to taxonomists for standard genome sequencing and annotation.</title>
        <authorList>
            <consortium name="The Broad Institute Genomics Platform"/>
            <consortium name="The Broad Institute Genome Sequencing Center for Infectious Disease"/>
            <person name="Wu L."/>
            <person name="Ma J."/>
        </authorList>
    </citation>
    <scope>NUCLEOTIDE SEQUENCE [LARGE SCALE GENOMIC DNA]</scope>
    <source>
        <strain evidence="6">NBRC 103166</strain>
    </source>
</reference>
<accession>A0ABQ6DZW2</accession>
<feature type="domain" description="PAC" evidence="2">
    <location>
        <begin position="106"/>
        <end position="158"/>
    </location>
</feature>
<name>A0ABQ6DZW2_9GAMM</name>
<organism evidence="5 6">
    <name type="scientific">Psychromonas marina</name>
    <dbReference type="NCBI Taxonomy" id="88364"/>
    <lineage>
        <taxon>Bacteria</taxon>
        <taxon>Pseudomonadati</taxon>
        <taxon>Pseudomonadota</taxon>
        <taxon>Gammaproteobacteria</taxon>
        <taxon>Alteromonadales</taxon>
        <taxon>Psychromonadaceae</taxon>
        <taxon>Psychromonas</taxon>
    </lineage>
</organism>
<protein>
    <recommendedName>
        <fullName evidence="7">EAL domain-containing protein</fullName>
    </recommendedName>
</protein>
<dbReference type="NCBIfam" id="TIGR00229">
    <property type="entry name" value="sensory_box"/>
    <property type="match status" value="1"/>
</dbReference>
<feature type="domain" description="PAS" evidence="1">
    <location>
        <begin position="32"/>
        <end position="78"/>
    </location>
</feature>
<gene>
    <name evidence="5" type="ORF">GCM10007916_17860</name>
</gene>
<dbReference type="EMBL" id="BSPQ01000005">
    <property type="protein sequence ID" value="GLS90719.1"/>
    <property type="molecule type" value="Genomic_DNA"/>
</dbReference>
<dbReference type="Proteomes" id="UP001157353">
    <property type="component" value="Unassembled WGS sequence"/>
</dbReference>
<sequence length="589" mass="66704">MQLFSIILLTTLVVISFRWLIIERKFRKLNRNNYYLHSLIDSIPDLIWIKNQKSQFLFVNKQFSKSFNLSRKEIVGKTDADISADIGLAKKYIEDDLRTMETQGILCVEEKVMGLDGVVEWAETIKAPVFNDKNQVIGTAGMARNITPRKYAQQKLTHMAYHDELTGLPNRTYFKNKVNKLLAVENSHFAVILFDLNNFKMINDILGHSNGDQILIQISDRLRHLVDENTIIARLSGDEFAVVHHYVEQQNTVEALLAALLEKFDAPFSIKEASYNIGASFGITLAPQDGQDFDTLLKHADLAMHQSKANNHKHCVYFIKKFADELLYEMNLSNQIHDAILQQQFSLVYQPKVNSTTGDLVGVESLLRWETGAGHSISPAVFIPIAEKNGFIIELGNWVIKSVLKQIRLWLDNDIPVSRVSINVSAIQLRQPKFINYLFQQMEHYQVPGRFLEVELTEGVLMGNIEETIPLLKQIRNQGILVSIDDFGTGYSSLSYLPLLPVDQLKIDRAFISDLHNNLDNQKIVQTIVSLANNFNLSVIAEGVETAQELIATNHCGITDIQGYYYSRPLSVSDLESGWLSSARCAIAC</sequence>
<evidence type="ECO:0000259" key="1">
    <source>
        <dbReference type="PROSITE" id="PS50112"/>
    </source>
</evidence>
<dbReference type="InterPro" id="IPR000160">
    <property type="entry name" value="GGDEF_dom"/>
</dbReference>
<dbReference type="PROSITE" id="PS50887">
    <property type="entry name" value="GGDEF"/>
    <property type="match status" value="1"/>
</dbReference>
<dbReference type="CDD" id="cd00130">
    <property type="entry name" value="PAS"/>
    <property type="match status" value="1"/>
</dbReference>
<dbReference type="PANTHER" id="PTHR44757:SF2">
    <property type="entry name" value="BIOFILM ARCHITECTURE MAINTENANCE PROTEIN MBAA"/>
    <property type="match status" value="1"/>
</dbReference>
<dbReference type="SUPFAM" id="SSF55785">
    <property type="entry name" value="PYP-like sensor domain (PAS domain)"/>
    <property type="match status" value="1"/>
</dbReference>
<dbReference type="PROSITE" id="PS50883">
    <property type="entry name" value="EAL"/>
    <property type="match status" value="1"/>
</dbReference>
<evidence type="ECO:0000259" key="4">
    <source>
        <dbReference type="PROSITE" id="PS50887"/>
    </source>
</evidence>
<dbReference type="InterPro" id="IPR001633">
    <property type="entry name" value="EAL_dom"/>
</dbReference>